<evidence type="ECO:0000313" key="3">
    <source>
        <dbReference type="Proteomes" id="UP000076482"/>
    </source>
</evidence>
<gene>
    <name evidence="2" type="ORF">B4088_5563</name>
</gene>
<sequence>MGSSTFWILIFVFCIVGYFFDKYLRKKLDMPKSRFWGYKHVNSLHVKLEVGLFIIYLITSFIYIYKFENANIGYAIITYLGVTWILRSWMEWKYDRESKEYIFSIIGLVSFIVMFLILFYIVPPAA</sequence>
<feature type="transmembrane region" description="Helical" evidence="1">
    <location>
        <begin position="101"/>
        <end position="122"/>
    </location>
</feature>
<accession>A0A164L8I0</accession>
<dbReference type="Pfam" id="PF13789">
    <property type="entry name" value="DUF4181"/>
    <property type="match status" value="1"/>
</dbReference>
<dbReference type="InterPro" id="IPR025441">
    <property type="entry name" value="DUF4181"/>
</dbReference>
<keyword evidence="1" id="KW-0812">Transmembrane</keyword>
<feature type="transmembrane region" description="Helical" evidence="1">
    <location>
        <begin position="6"/>
        <end position="24"/>
    </location>
</feature>
<name>A0A164L8I0_BACCE</name>
<dbReference type="EMBL" id="LJKE01000105">
    <property type="protein sequence ID" value="KZD55404.1"/>
    <property type="molecule type" value="Genomic_DNA"/>
</dbReference>
<evidence type="ECO:0008006" key="4">
    <source>
        <dbReference type="Google" id="ProtNLM"/>
    </source>
</evidence>
<keyword evidence="1" id="KW-1133">Transmembrane helix</keyword>
<comment type="caution">
    <text evidence="2">The sequence shown here is derived from an EMBL/GenBank/DDBJ whole genome shotgun (WGS) entry which is preliminary data.</text>
</comment>
<reference evidence="2 3" key="1">
    <citation type="submission" date="2015-09" db="EMBL/GenBank/DDBJ databases">
        <title>Bacillus cereus food isolates.</title>
        <authorList>
            <person name="Boekhorst J."/>
        </authorList>
    </citation>
    <scope>NUCLEOTIDE SEQUENCE [LARGE SCALE GENOMIC DNA]</scope>
    <source>
        <strain evidence="2 3">B4088</strain>
    </source>
</reference>
<dbReference type="PATRIC" id="fig|1396.535.peg.5766"/>
<dbReference type="RefSeq" id="WP_063263076.1">
    <property type="nucleotide sequence ID" value="NZ_LJKE01000105.1"/>
</dbReference>
<protein>
    <recommendedName>
        <fullName evidence="4">DUF4181 domain-containing protein</fullName>
    </recommendedName>
</protein>
<feature type="transmembrane region" description="Helical" evidence="1">
    <location>
        <begin position="44"/>
        <end position="65"/>
    </location>
</feature>
<evidence type="ECO:0000256" key="1">
    <source>
        <dbReference type="SAM" id="Phobius"/>
    </source>
</evidence>
<dbReference type="GeneID" id="92802332"/>
<feature type="transmembrane region" description="Helical" evidence="1">
    <location>
        <begin position="71"/>
        <end position="89"/>
    </location>
</feature>
<evidence type="ECO:0000313" key="2">
    <source>
        <dbReference type="EMBL" id="KZD55404.1"/>
    </source>
</evidence>
<keyword evidence="1" id="KW-0472">Membrane</keyword>
<organism evidence="2 3">
    <name type="scientific">Bacillus cereus</name>
    <dbReference type="NCBI Taxonomy" id="1396"/>
    <lineage>
        <taxon>Bacteria</taxon>
        <taxon>Bacillati</taxon>
        <taxon>Bacillota</taxon>
        <taxon>Bacilli</taxon>
        <taxon>Bacillales</taxon>
        <taxon>Bacillaceae</taxon>
        <taxon>Bacillus</taxon>
        <taxon>Bacillus cereus group</taxon>
    </lineage>
</organism>
<proteinExistence type="predicted"/>
<dbReference type="Proteomes" id="UP000076482">
    <property type="component" value="Unassembled WGS sequence"/>
</dbReference>
<dbReference type="AlphaFoldDB" id="A0A164L8I0"/>